<dbReference type="InterPro" id="IPR000182">
    <property type="entry name" value="GNAT_dom"/>
</dbReference>
<dbReference type="Gene3D" id="3.40.630.30">
    <property type="match status" value="1"/>
</dbReference>
<dbReference type="GO" id="GO:0016747">
    <property type="term" value="F:acyltransferase activity, transferring groups other than amino-acyl groups"/>
    <property type="evidence" value="ECO:0007669"/>
    <property type="project" value="InterPro"/>
</dbReference>
<accession>A0A432XEY7</accession>
<dbReference type="EMBL" id="PIPT01000006">
    <property type="protein sequence ID" value="RUO47265.1"/>
    <property type="molecule type" value="Genomic_DNA"/>
</dbReference>
<dbReference type="OrthoDB" id="27442at2"/>
<dbReference type="PANTHER" id="PTHR47542">
    <property type="entry name" value="ACYL-COA N-ACYLTRANSFERASES (NAT) SUPERFAMILY PROTEIN"/>
    <property type="match status" value="1"/>
</dbReference>
<keyword evidence="2" id="KW-0808">Transferase</keyword>
<name>A0A432XEY7_9GAMM</name>
<feature type="domain" description="N-acetyltransferase" evidence="1">
    <location>
        <begin position="3"/>
        <end position="149"/>
    </location>
</feature>
<dbReference type="Proteomes" id="UP000286678">
    <property type="component" value="Unassembled WGS sequence"/>
</dbReference>
<organism evidence="2 3">
    <name type="scientific">Pseudidiomarina aquimaris</name>
    <dbReference type="NCBI Taxonomy" id="641841"/>
    <lineage>
        <taxon>Bacteria</taxon>
        <taxon>Pseudomonadati</taxon>
        <taxon>Pseudomonadota</taxon>
        <taxon>Gammaproteobacteria</taxon>
        <taxon>Alteromonadales</taxon>
        <taxon>Idiomarinaceae</taxon>
        <taxon>Pseudidiomarina</taxon>
    </lineage>
</organism>
<dbReference type="SUPFAM" id="SSF55729">
    <property type="entry name" value="Acyl-CoA N-acyltransferases (Nat)"/>
    <property type="match status" value="1"/>
</dbReference>
<comment type="caution">
    <text evidence="2">The sequence shown here is derived from an EMBL/GenBank/DDBJ whole genome shotgun (WGS) entry which is preliminary data.</text>
</comment>
<reference evidence="3" key="1">
    <citation type="journal article" date="2018" name="Front. Microbiol.">
        <title>Genome-Based Analysis Reveals the Taxonomy and Diversity of the Family Idiomarinaceae.</title>
        <authorList>
            <person name="Liu Y."/>
            <person name="Lai Q."/>
            <person name="Shao Z."/>
        </authorList>
    </citation>
    <scope>NUCLEOTIDE SEQUENCE [LARGE SCALE GENOMIC DNA]</scope>
    <source>
        <strain evidence="3">SW15</strain>
    </source>
</reference>
<dbReference type="AlphaFoldDB" id="A0A432XEY7"/>
<keyword evidence="3" id="KW-1185">Reference proteome</keyword>
<gene>
    <name evidence="2" type="ORF">CWE21_08710</name>
</gene>
<dbReference type="CDD" id="cd04301">
    <property type="entry name" value="NAT_SF"/>
    <property type="match status" value="1"/>
</dbReference>
<dbReference type="RefSeq" id="WP_126834053.1">
    <property type="nucleotide sequence ID" value="NZ_PIPT01000006.1"/>
</dbReference>
<dbReference type="Pfam" id="PF00583">
    <property type="entry name" value="Acetyltransf_1"/>
    <property type="match status" value="1"/>
</dbReference>
<protein>
    <submittedName>
        <fullName evidence="2">N-acetyltransferase</fullName>
    </submittedName>
</protein>
<evidence type="ECO:0000313" key="2">
    <source>
        <dbReference type="EMBL" id="RUO47265.1"/>
    </source>
</evidence>
<dbReference type="PANTHER" id="PTHR47542:SF2">
    <property type="entry name" value="ACYL-COA N-ACYLTRANSFERASES (NAT) SUPERFAMILY PROTEIN"/>
    <property type="match status" value="1"/>
</dbReference>
<evidence type="ECO:0000313" key="3">
    <source>
        <dbReference type="Proteomes" id="UP000286678"/>
    </source>
</evidence>
<proteinExistence type="predicted"/>
<evidence type="ECO:0000259" key="1">
    <source>
        <dbReference type="PROSITE" id="PS51186"/>
    </source>
</evidence>
<sequence length="149" mass="16795">MTQTLRQATLADLSDLVTLEAATFNYSQLGRQSFRRLLQSPSAKLFVMHDAQQLLGYSLLLTRKNSRVWRLYSIAVAAAARGTGVGRKLLEHALELARSQGASALSLEVKVDNKAAIELYRRYDFEVVDVLHDYYPGHADGYRMRLSFT</sequence>
<dbReference type="InterPro" id="IPR016181">
    <property type="entry name" value="Acyl_CoA_acyltransferase"/>
</dbReference>
<dbReference type="PROSITE" id="PS51186">
    <property type="entry name" value="GNAT"/>
    <property type="match status" value="1"/>
</dbReference>